<gene>
    <name evidence="3" type="primary">recD</name>
    <name evidence="5" type="ORF">BKX93_17110</name>
</gene>
<dbReference type="EMBL" id="CP017707">
    <property type="protein sequence ID" value="AOZ51545.1"/>
    <property type="molecule type" value="Genomic_DNA"/>
</dbReference>
<dbReference type="GO" id="GO:0005524">
    <property type="term" value="F:ATP binding"/>
    <property type="evidence" value="ECO:0007669"/>
    <property type="project" value="UniProtKB-UniRule"/>
</dbReference>
<keyword evidence="1 3" id="KW-0547">Nucleotide-binding</keyword>
<protein>
    <recommendedName>
        <fullName evidence="3">RecBCD enzyme subunit RecD</fullName>
        <ecNumber evidence="3">5.6.2.3</ecNumber>
    </recommendedName>
    <alternativeName>
        <fullName evidence="3">DNA 5'-3' helicase subunit RecD</fullName>
    </alternativeName>
    <alternativeName>
        <fullName evidence="3">Exonuclease V subunit RecD</fullName>
        <shortName evidence="3">ExoV subunit RecD</shortName>
    </alternativeName>
    <alternativeName>
        <fullName evidence="3">Helicase/nuclease RecBCD subunit RecD</fullName>
    </alternativeName>
</protein>
<dbReference type="CDD" id="cd18809">
    <property type="entry name" value="SF1_C_RecD"/>
    <property type="match status" value="1"/>
</dbReference>
<evidence type="ECO:0000256" key="2">
    <source>
        <dbReference type="ARBA" id="ARBA00022840"/>
    </source>
</evidence>
<evidence type="ECO:0000313" key="6">
    <source>
        <dbReference type="Proteomes" id="UP000178776"/>
    </source>
</evidence>
<keyword evidence="3" id="KW-0269">Exonuclease</keyword>
<keyword evidence="3" id="KW-0378">Hydrolase</keyword>
<dbReference type="SMART" id="SM00382">
    <property type="entry name" value="AAA"/>
    <property type="match status" value="1"/>
</dbReference>
<organism evidence="5 6">
    <name type="scientific">Chromobacterium vaccinii</name>
    <dbReference type="NCBI Taxonomy" id="1108595"/>
    <lineage>
        <taxon>Bacteria</taxon>
        <taxon>Pseudomonadati</taxon>
        <taxon>Pseudomonadota</taxon>
        <taxon>Betaproteobacteria</taxon>
        <taxon>Neisseriales</taxon>
        <taxon>Chromobacteriaceae</taxon>
        <taxon>Chromobacterium</taxon>
    </lineage>
</organism>
<dbReference type="KEGG" id="cvc:BKX93_17110"/>
<feature type="domain" description="AAA+ ATPase" evidence="4">
    <location>
        <begin position="138"/>
        <end position="297"/>
    </location>
</feature>
<dbReference type="InterPro" id="IPR006344">
    <property type="entry name" value="RecD"/>
</dbReference>
<feature type="binding site" evidence="3">
    <location>
        <begin position="146"/>
        <end position="153"/>
    </location>
    <ligand>
        <name>ATP</name>
        <dbReference type="ChEBI" id="CHEBI:30616"/>
    </ligand>
</feature>
<dbReference type="GO" id="GO:0043139">
    <property type="term" value="F:5'-3' DNA helicase activity"/>
    <property type="evidence" value="ECO:0007669"/>
    <property type="project" value="UniProtKB-UniRule"/>
</dbReference>
<dbReference type="GO" id="GO:0008854">
    <property type="term" value="F:exodeoxyribonuclease V activity"/>
    <property type="evidence" value="ECO:0007669"/>
    <property type="project" value="InterPro"/>
</dbReference>
<dbReference type="AlphaFoldDB" id="A0A1D9LJU3"/>
<dbReference type="GO" id="GO:0003677">
    <property type="term" value="F:DNA binding"/>
    <property type="evidence" value="ECO:0007669"/>
    <property type="project" value="UniProtKB-UniRule"/>
</dbReference>
<evidence type="ECO:0000256" key="3">
    <source>
        <dbReference type="HAMAP-Rule" id="MF_01487"/>
    </source>
</evidence>
<dbReference type="PANTHER" id="PTHR43788:SF6">
    <property type="entry name" value="DNA HELICASE B"/>
    <property type="match status" value="1"/>
</dbReference>
<sequence length="565" mass="60635">MKTDTPLLPGQLVRLFQRLAPDADDRVLALIGELSSANLAGHVCLPLAHRGEAAALRGSPLVGKPGDYAPLILDEAGRLYFARHWHDEDRLAEGLARLAQPLPPPDEARLADLLARLFPGADEGEPDRQKLAAALAARQRLMVISGGPGTGKTTTVVRLLALLAAMSPRPLVMAMAAPTGKAAARLSESVRAARDRLDVDDAVRRQLPAQAETLHRLLGLRPGVEAPRHHAGNPLPLDVLVVDEASMIDLALMARAVAALPSQARLILLGDRDQLSSVEAGAVLGELCGRIAYRDETSQWLQRVAGASLRGDAAPGGALTDCVALLTRSHRFGADSGIGELARRVNAGEGRASLQVLDDAGRPDVWRQDAADDAALLARRRGYLDAVAAGAGADEAQREFSAFMLLAAERRQVADCNRRIERELEAAGVKQEGRDWYPGRPVMIGENDYGLGLFNGDIGFALQRPSGLRVLFPSADGGWREFAPGRLPAHDTVFAMTVHKSQGSEYDEVWLQLPQQAGALLNRALLYTAITRARSRFAAVGDAEVWLRGAELAPRRDSGLGDRLR</sequence>
<keyword evidence="3" id="KW-0238">DNA-binding</keyword>
<reference evidence="5 6" key="1">
    <citation type="submission" date="2016-10" db="EMBL/GenBank/DDBJ databases">
        <title>Chromobacterium muskegensis sp. nov., an insecticidal bacterium isolated from Sphagnum bogs.</title>
        <authorList>
            <person name="Sparks M.E."/>
            <person name="Blackburn M.B."/>
            <person name="Gundersen-Rindal D.E."/>
            <person name="Mitchell A."/>
            <person name="Farrar R."/>
            <person name="Kuhar D."/>
        </authorList>
    </citation>
    <scope>NUCLEOTIDE SEQUENCE [LARGE SCALE GENOMIC DNA]</scope>
    <source>
        <strain evidence="5 6">21-1</strain>
    </source>
</reference>
<evidence type="ECO:0000313" key="5">
    <source>
        <dbReference type="EMBL" id="AOZ51545.1"/>
    </source>
</evidence>
<keyword evidence="3" id="KW-0347">Helicase</keyword>
<comment type="similarity">
    <text evidence="3">Belongs to the RecD family.</text>
</comment>
<dbReference type="GO" id="GO:0000724">
    <property type="term" value="P:double-strand break repair via homologous recombination"/>
    <property type="evidence" value="ECO:0007669"/>
    <property type="project" value="UniProtKB-UniRule"/>
</dbReference>
<dbReference type="InterPro" id="IPR027417">
    <property type="entry name" value="P-loop_NTPase"/>
</dbReference>
<keyword evidence="3" id="KW-0413">Isomerase</keyword>
<keyword evidence="2 3" id="KW-0067">ATP-binding</keyword>
<dbReference type="InterPro" id="IPR003593">
    <property type="entry name" value="AAA+_ATPase"/>
</dbReference>
<dbReference type="GO" id="GO:0016887">
    <property type="term" value="F:ATP hydrolysis activity"/>
    <property type="evidence" value="ECO:0007669"/>
    <property type="project" value="RHEA"/>
</dbReference>
<dbReference type="SUPFAM" id="SSF52540">
    <property type="entry name" value="P-loop containing nucleoside triphosphate hydrolases"/>
    <property type="match status" value="2"/>
</dbReference>
<dbReference type="InterPro" id="IPR027785">
    <property type="entry name" value="UvrD-like_helicase_C"/>
</dbReference>
<dbReference type="Gene3D" id="3.40.50.300">
    <property type="entry name" value="P-loop containing nucleotide triphosphate hydrolases"/>
    <property type="match status" value="3"/>
</dbReference>
<dbReference type="Pfam" id="PF13245">
    <property type="entry name" value="AAA_19"/>
    <property type="match status" value="1"/>
</dbReference>
<dbReference type="NCBIfam" id="TIGR01447">
    <property type="entry name" value="recD"/>
    <property type="match status" value="1"/>
</dbReference>
<dbReference type="STRING" id="1108595.BKX93_17110"/>
<dbReference type="HAMAP" id="MF_01487">
    <property type="entry name" value="RecD"/>
    <property type="match status" value="1"/>
</dbReference>
<dbReference type="RefSeq" id="WP_070980694.1">
    <property type="nucleotide sequence ID" value="NZ_CP017707.1"/>
</dbReference>
<comment type="catalytic activity">
    <reaction evidence="3">
        <text>ATP + H2O = ADP + phosphate + H(+)</text>
        <dbReference type="Rhea" id="RHEA:13065"/>
        <dbReference type="ChEBI" id="CHEBI:15377"/>
        <dbReference type="ChEBI" id="CHEBI:15378"/>
        <dbReference type="ChEBI" id="CHEBI:30616"/>
        <dbReference type="ChEBI" id="CHEBI:43474"/>
        <dbReference type="ChEBI" id="CHEBI:456216"/>
        <dbReference type="EC" id="5.6.2.3"/>
    </reaction>
</comment>
<dbReference type="GeneID" id="68842927"/>
<comment type="miscellaneous">
    <text evidence="3">In the RecBCD complex, RecB has a slow 3'-5' helicase, an exonuclease activity and loads RecA onto ssDNA, RecD has a fast 5'-3' helicase activity, while RecC stimulates the ATPase and processivity of the RecB helicase and contributes to recognition of the Chi site.</text>
</comment>
<dbReference type="CDD" id="cd17933">
    <property type="entry name" value="DEXSc_RecD-like"/>
    <property type="match status" value="1"/>
</dbReference>
<comment type="subunit">
    <text evidence="3">Heterotrimer of RecB, RecC and RecD. All subunits contribute to DNA-binding.</text>
</comment>
<dbReference type="EC" id="5.6.2.3" evidence="3"/>
<dbReference type="InterPro" id="IPR050534">
    <property type="entry name" value="Coronavir_polyprotein_1ab"/>
</dbReference>
<dbReference type="GO" id="GO:0009338">
    <property type="term" value="C:exodeoxyribonuclease V complex"/>
    <property type="evidence" value="ECO:0007669"/>
    <property type="project" value="InterPro"/>
</dbReference>
<evidence type="ECO:0000259" key="4">
    <source>
        <dbReference type="SMART" id="SM00382"/>
    </source>
</evidence>
<accession>A0A1D9LJU3</accession>
<dbReference type="GO" id="GO:0017116">
    <property type="term" value="F:single-stranded DNA helicase activity"/>
    <property type="evidence" value="ECO:0007669"/>
    <property type="project" value="TreeGrafter"/>
</dbReference>
<name>A0A1D9LJU3_9NEIS</name>
<dbReference type="Pfam" id="PF13538">
    <property type="entry name" value="UvrD_C_2"/>
    <property type="match status" value="1"/>
</dbReference>
<dbReference type="Proteomes" id="UP000178776">
    <property type="component" value="Chromosome"/>
</dbReference>
<proteinExistence type="inferred from homology"/>
<keyword evidence="3" id="KW-0540">Nuclease</keyword>
<keyword evidence="3" id="KW-0234">DNA repair</keyword>
<keyword evidence="3" id="KW-0227">DNA damage</keyword>
<comment type="function">
    <text evidence="3">A helicase/nuclease that prepares dsDNA breaks (DSB) for recombinational DNA repair. Binds to DSBs and unwinds DNA via a highly rapid and processive ATP-dependent bidirectional helicase activity. Unwinds dsDNA until it encounters a Chi (crossover hotspot instigator) sequence from the 3' direction. Cuts ssDNA a few nucleotides 3' to the Chi site. The properties and activities of the enzyme are changed at Chi. The Chi-altered holoenzyme produces a long 3'-ssDNA overhang and facilitates RecA-binding to the ssDNA for homologous DNA recombination and repair. Holoenzyme degrades any linearized DNA that is unable to undergo homologous recombination. In the holoenzyme this subunit has ssDNA-dependent ATPase and 5'-3' helicase activity. When added to pre-assembled RecBC greatly stimulates nuclease activity and augments holoenzyme processivity. Negatively regulates the RecA-loading ability of RecBCD.</text>
</comment>
<dbReference type="PANTHER" id="PTHR43788">
    <property type="entry name" value="DNA2/NAM7 HELICASE FAMILY MEMBER"/>
    <property type="match status" value="1"/>
</dbReference>
<evidence type="ECO:0000256" key="1">
    <source>
        <dbReference type="ARBA" id="ARBA00022741"/>
    </source>
</evidence>